<keyword evidence="13" id="KW-0464">Manganese</keyword>
<dbReference type="InterPro" id="IPR026019">
    <property type="entry name" value="Ribul_P_3_epim"/>
</dbReference>
<keyword evidence="10 11" id="KW-0119">Carbohydrate metabolism</keyword>
<keyword evidence="9 10" id="KW-0413">Isomerase</keyword>
<evidence type="ECO:0000256" key="4">
    <source>
        <dbReference type="ARBA" id="ARBA00001947"/>
    </source>
</evidence>
<feature type="binding site" evidence="10 14">
    <location>
        <position position="67"/>
    </location>
    <ligand>
        <name>substrate</name>
    </ligand>
</feature>
<dbReference type="PROSITE" id="PS01086">
    <property type="entry name" value="RIBUL_P_3_EPIMER_2"/>
    <property type="match status" value="1"/>
</dbReference>
<comment type="catalytic activity">
    <reaction evidence="1 10 11">
        <text>D-ribulose 5-phosphate = D-xylulose 5-phosphate</text>
        <dbReference type="Rhea" id="RHEA:13677"/>
        <dbReference type="ChEBI" id="CHEBI:57737"/>
        <dbReference type="ChEBI" id="CHEBI:58121"/>
        <dbReference type="EC" id="5.1.3.1"/>
    </reaction>
</comment>
<evidence type="ECO:0000256" key="14">
    <source>
        <dbReference type="PIRSR" id="PIRSR001461-3"/>
    </source>
</evidence>
<dbReference type="PROSITE" id="PS01085">
    <property type="entry name" value="RIBUL_P_3_EPIMER_1"/>
    <property type="match status" value="1"/>
</dbReference>
<keyword evidence="16" id="KW-1185">Reference proteome</keyword>
<keyword evidence="8 10" id="KW-0479">Metal-binding</keyword>
<feature type="binding site" evidence="14">
    <location>
        <position position="178"/>
    </location>
    <ligand>
        <name>substrate</name>
    </ligand>
</feature>
<dbReference type="GO" id="GO:0006098">
    <property type="term" value="P:pentose-phosphate shunt"/>
    <property type="evidence" value="ECO:0007669"/>
    <property type="project" value="UniProtKB-UniRule"/>
</dbReference>
<dbReference type="SUPFAM" id="SSF51366">
    <property type="entry name" value="Ribulose-phoshate binding barrel"/>
    <property type="match status" value="1"/>
</dbReference>
<feature type="binding site" evidence="10">
    <location>
        <begin position="176"/>
        <end position="178"/>
    </location>
    <ligand>
        <name>substrate</name>
    </ligand>
</feature>
<evidence type="ECO:0000256" key="9">
    <source>
        <dbReference type="ARBA" id="ARBA00023235"/>
    </source>
</evidence>
<comment type="function">
    <text evidence="10">Catalyzes the reversible epimerization of D-ribulose 5-phosphate to D-xylulose 5-phosphate.</text>
</comment>
<comment type="cofactor">
    <cofactor evidence="4">
        <name>Zn(2+)</name>
        <dbReference type="ChEBI" id="CHEBI:29105"/>
    </cofactor>
</comment>
<comment type="pathway">
    <text evidence="10">Carbohydrate degradation.</text>
</comment>
<dbReference type="GO" id="GO:0004750">
    <property type="term" value="F:D-ribulose-phosphate 3-epimerase activity"/>
    <property type="evidence" value="ECO:0007669"/>
    <property type="project" value="UniProtKB-UniRule"/>
</dbReference>
<dbReference type="PATRIC" id="fig|118110.3.peg.488"/>
<evidence type="ECO:0000256" key="11">
    <source>
        <dbReference type="PIRNR" id="PIRNR001461"/>
    </source>
</evidence>
<feature type="binding site" evidence="10 13">
    <location>
        <position position="176"/>
    </location>
    <ligand>
        <name>a divalent metal cation</name>
        <dbReference type="ChEBI" id="CHEBI:60240"/>
    </ligand>
</feature>
<dbReference type="FunFam" id="3.20.20.70:FF:000004">
    <property type="entry name" value="Ribulose-phosphate 3-epimerase"/>
    <property type="match status" value="1"/>
</dbReference>
<proteinExistence type="inferred from homology"/>
<dbReference type="GO" id="GO:0046872">
    <property type="term" value="F:metal ion binding"/>
    <property type="evidence" value="ECO:0007669"/>
    <property type="project" value="UniProtKB-UniRule"/>
</dbReference>
<dbReference type="AlphaFoldDB" id="A0A172WE29"/>
<evidence type="ECO:0000256" key="12">
    <source>
        <dbReference type="PIRSR" id="PIRSR001461-1"/>
    </source>
</evidence>
<evidence type="ECO:0000256" key="3">
    <source>
        <dbReference type="ARBA" id="ARBA00001941"/>
    </source>
</evidence>
<gene>
    <name evidence="10" type="primary">rpe</name>
    <name evidence="15" type="ORF">XW81_02465</name>
</gene>
<reference evidence="15 16" key="1">
    <citation type="submission" date="2015-04" db="EMBL/GenBank/DDBJ databases">
        <title>Buchnera aphidicola assembly.</title>
        <authorList>
            <person name="Zhang Y."/>
        </authorList>
    </citation>
    <scope>NUCLEOTIDE SEQUENCE [LARGE SCALE GENOMIC DNA]</scope>
    <source>
        <strain evidence="15 16">SC</strain>
    </source>
</reference>
<dbReference type="InterPro" id="IPR000056">
    <property type="entry name" value="Ribul_P_3_epim-like"/>
</dbReference>
<dbReference type="NCBIfam" id="NF004076">
    <property type="entry name" value="PRK05581.1-4"/>
    <property type="match status" value="1"/>
</dbReference>
<feature type="binding site" evidence="10 14">
    <location>
        <position position="8"/>
    </location>
    <ligand>
        <name>substrate</name>
    </ligand>
</feature>
<dbReference type="InterPro" id="IPR011060">
    <property type="entry name" value="RibuloseP-bd_barrel"/>
</dbReference>
<dbReference type="EC" id="5.1.3.1" evidence="7 10"/>
<evidence type="ECO:0000256" key="7">
    <source>
        <dbReference type="ARBA" id="ARBA00013188"/>
    </source>
</evidence>
<dbReference type="CDD" id="cd00429">
    <property type="entry name" value="RPE"/>
    <property type="match status" value="1"/>
</dbReference>
<comment type="cofactor">
    <cofactor evidence="5">
        <name>Fe(2+)</name>
        <dbReference type="ChEBI" id="CHEBI:29033"/>
    </cofactor>
</comment>
<evidence type="ECO:0000256" key="10">
    <source>
        <dbReference type="HAMAP-Rule" id="MF_02227"/>
    </source>
</evidence>
<accession>A0A172WE29</accession>
<dbReference type="Proteomes" id="UP000077654">
    <property type="component" value="Chromosome"/>
</dbReference>
<name>A0A172WE29_BUCSC</name>
<dbReference type="STRING" id="118110.XW81_02465"/>
<feature type="binding site" evidence="10 14">
    <location>
        <begin position="143"/>
        <end position="146"/>
    </location>
    <ligand>
        <name>substrate</name>
    </ligand>
</feature>
<feature type="active site" description="Proton donor" evidence="10 12">
    <location>
        <position position="176"/>
    </location>
</feature>
<keyword evidence="13" id="KW-0170">Cobalt</keyword>
<keyword evidence="13" id="KW-0862">Zinc</keyword>
<dbReference type="EMBL" id="CP011299">
    <property type="protein sequence ID" value="ANF17236.1"/>
    <property type="molecule type" value="Genomic_DNA"/>
</dbReference>
<evidence type="ECO:0000256" key="6">
    <source>
        <dbReference type="ARBA" id="ARBA00009541"/>
    </source>
</evidence>
<feature type="active site" description="Proton acceptor" evidence="10 12">
    <location>
        <position position="35"/>
    </location>
</feature>
<evidence type="ECO:0000256" key="8">
    <source>
        <dbReference type="ARBA" id="ARBA00022723"/>
    </source>
</evidence>
<feature type="binding site" evidence="10 13">
    <location>
        <position position="33"/>
    </location>
    <ligand>
        <name>a divalent metal cation</name>
        <dbReference type="ChEBI" id="CHEBI:60240"/>
    </ligand>
</feature>
<dbReference type="GO" id="GO:0019323">
    <property type="term" value="P:pentose catabolic process"/>
    <property type="evidence" value="ECO:0007669"/>
    <property type="project" value="UniProtKB-UniRule"/>
</dbReference>
<dbReference type="InterPro" id="IPR013785">
    <property type="entry name" value="Aldolase_TIM"/>
</dbReference>
<evidence type="ECO:0000256" key="2">
    <source>
        <dbReference type="ARBA" id="ARBA00001936"/>
    </source>
</evidence>
<dbReference type="PIRSF" id="PIRSF001461">
    <property type="entry name" value="RPE"/>
    <property type="match status" value="1"/>
</dbReference>
<dbReference type="PANTHER" id="PTHR11749">
    <property type="entry name" value="RIBULOSE-5-PHOSPHATE-3-EPIMERASE"/>
    <property type="match status" value="1"/>
</dbReference>
<evidence type="ECO:0000313" key="16">
    <source>
        <dbReference type="Proteomes" id="UP000077654"/>
    </source>
</evidence>
<feature type="binding site" evidence="10 13">
    <location>
        <position position="35"/>
    </location>
    <ligand>
        <name>a divalent metal cation</name>
        <dbReference type="ChEBI" id="CHEBI:60240"/>
    </ligand>
</feature>
<evidence type="ECO:0000256" key="1">
    <source>
        <dbReference type="ARBA" id="ARBA00001782"/>
    </source>
</evidence>
<dbReference type="NCBIfam" id="TIGR01163">
    <property type="entry name" value="rpe"/>
    <property type="match status" value="1"/>
</dbReference>
<evidence type="ECO:0000256" key="13">
    <source>
        <dbReference type="PIRSR" id="PIRSR001461-2"/>
    </source>
</evidence>
<feature type="binding site" evidence="10 13">
    <location>
        <position position="67"/>
    </location>
    <ligand>
        <name>a divalent metal cation</name>
        <dbReference type="ChEBI" id="CHEBI:60240"/>
    </ligand>
</feature>
<dbReference type="HAMAP" id="MF_02227">
    <property type="entry name" value="RPE"/>
    <property type="match status" value="1"/>
</dbReference>
<sequence>MKILLAPSILSADCSRIGEEIKNVLKSGGDIIHFDVMDNHYVPNLTFGPMVLQSIRNFGITSIIDVHLMVTPVDSLIVQFSKAGADFITIHPESTNHLDRSLELIKSCGCKAGIAINPATSLGVLEYVIEKLDIILLMSVNPGFSGQEFIPSTFKKLLKVRKLIDKSNRKIFLEVDGGINLTNIQKVASYGANILVIGSAIFKSKSYLKTIKEMRDQLVF</sequence>
<protein>
    <recommendedName>
        <fullName evidence="7 10">Ribulose-phosphate 3-epimerase</fullName>
        <ecNumber evidence="7 10">5.1.3.1</ecNumber>
    </recommendedName>
</protein>
<organism evidence="15 16">
    <name type="scientific">Buchnera aphidicola subsp. Schlechtendalia chinensis</name>
    <dbReference type="NCBI Taxonomy" id="118110"/>
    <lineage>
        <taxon>Bacteria</taxon>
        <taxon>Pseudomonadati</taxon>
        <taxon>Pseudomonadota</taxon>
        <taxon>Gammaproteobacteria</taxon>
        <taxon>Enterobacterales</taxon>
        <taxon>Erwiniaceae</taxon>
        <taxon>Buchnera</taxon>
    </lineage>
</organism>
<feature type="binding site" evidence="10 14">
    <location>
        <begin position="198"/>
        <end position="199"/>
    </location>
    <ligand>
        <name>substrate</name>
    </ligand>
</feature>
<dbReference type="Pfam" id="PF00834">
    <property type="entry name" value="Ribul_P_3_epim"/>
    <property type="match status" value="1"/>
</dbReference>
<dbReference type="Gene3D" id="3.20.20.70">
    <property type="entry name" value="Aldolase class I"/>
    <property type="match status" value="1"/>
</dbReference>
<comment type="similarity">
    <text evidence="6 10 11">Belongs to the ribulose-phosphate 3-epimerase family.</text>
</comment>
<dbReference type="GO" id="GO:0005737">
    <property type="term" value="C:cytoplasm"/>
    <property type="evidence" value="ECO:0007669"/>
    <property type="project" value="UniProtKB-ARBA"/>
</dbReference>
<evidence type="ECO:0000256" key="5">
    <source>
        <dbReference type="ARBA" id="ARBA00001954"/>
    </source>
</evidence>
<comment type="cofactor">
    <cofactor evidence="2">
        <name>Mn(2+)</name>
        <dbReference type="ChEBI" id="CHEBI:29035"/>
    </cofactor>
</comment>
<comment type="cofactor">
    <cofactor evidence="10 13">
        <name>a divalent metal cation</name>
        <dbReference type="ChEBI" id="CHEBI:60240"/>
    </cofactor>
    <text evidence="10 13">Binds 1 divalent metal cation per subunit.</text>
</comment>
<evidence type="ECO:0000313" key="15">
    <source>
        <dbReference type="EMBL" id="ANF17236.1"/>
    </source>
</evidence>
<comment type="cofactor">
    <cofactor evidence="3">
        <name>Co(2+)</name>
        <dbReference type="ChEBI" id="CHEBI:48828"/>
    </cofactor>
</comment>